<dbReference type="PANTHER" id="PTHR43343">
    <property type="entry name" value="PEPTIDASE S12"/>
    <property type="match status" value="1"/>
</dbReference>
<dbReference type="Proteomes" id="UP000318741">
    <property type="component" value="Chromosome"/>
</dbReference>
<protein>
    <submittedName>
        <fullName evidence="5">Periplasmic pH-dependent serine endoprotease DegQ</fullName>
        <ecNumber evidence="5">3.4.21.107</ecNumber>
    </submittedName>
</protein>
<dbReference type="SUPFAM" id="SSF52833">
    <property type="entry name" value="Thioredoxin-like"/>
    <property type="match status" value="1"/>
</dbReference>
<dbReference type="EC" id="3.4.21.107" evidence="5"/>
<evidence type="ECO:0000256" key="2">
    <source>
        <dbReference type="ARBA" id="ARBA00022801"/>
    </source>
</evidence>
<feature type="compositionally biased region" description="Basic residues" evidence="3">
    <location>
        <begin position="91"/>
        <end position="100"/>
    </location>
</feature>
<sequence>MSVKFSCPACAASIVAREDKLGRRARCPKCGEPIIVGGGEAPSALRDASSIVVAPDDPTAGGPAADDAFTGEVPELIPGLPTGPSAVRPVARTRRSRSRGGKPPVGMAWKLGGAGAALTLIAAGVGAAFYFGAGDEEPETNPALARLNDGGGMSARLPVDDVEEDLADGFALAGMNGAGSGLPPGEELSIPEVIARVSPGVVRITMYDEDGDEVGLGSGFVVGGPGADGSAADGSGLVATNYHVISEGDRAVAHFRDGQEREVVGVRGWDAQRDLAVLELESLPAGAVPLPLAETLPLAGSQTVAVGHPGGFQFTTTAGIVSALQRTDQLPDGARQFLSAPADQMWVQTNATISGGNSGGPLLNLRGEVIGINTWVVGERGLGFAAAAWDLGELIRRADPEPTALADLPSDPGGLGGGGPLEQFMAGLSGEVEATLTTHQRRMEEFAVSFSTVESPADLLALRDQHPARQTADDLLTLAEEEPTSAEARSALLAALMVGRSIVSDEEEGRVIAAAGEALLRDHGKDPELRVVPLMLGGSGRPEAHDLLRELRTASPFRDIQGMSVFALASALVRSEESTPEQADEAVALLEETIKDYGDITLEGTPLDAAAAPLKYVVENLVPGRQPPAITGKDSEGEPMALEDFRGRVVLLDFFADWCPYCTAMYPQERVLAKKYEDRPFVILGVNGDDPDRLREIREDGSVTWRTWADGPGGAISERYRVSSLPTLFLIDADGRIAEKYEGAPDHEELVARIEELVKEAEANGD</sequence>
<feature type="region of interest" description="Disordered" evidence="3">
    <location>
        <begin position="79"/>
        <end position="104"/>
    </location>
</feature>
<dbReference type="InterPro" id="IPR001940">
    <property type="entry name" value="Peptidase_S1C"/>
</dbReference>
<reference evidence="5 6" key="1">
    <citation type="submission" date="2019-02" db="EMBL/GenBank/DDBJ databases">
        <title>Deep-cultivation of Planctomycetes and their phenomic and genomic characterization uncovers novel biology.</title>
        <authorList>
            <person name="Wiegand S."/>
            <person name="Jogler M."/>
            <person name="Boedeker C."/>
            <person name="Pinto D."/>
            <person name="Vollmers J."/>
            <person name="Rivas-Marin E."/>
            <person name="Kohn T."/>
            <person name="Peeters S.H."/>
            <person name="Heuer A."/>
            <person name="Rast P."/>
            <person name="Oberbeckmann S."/>
            <person name="Bunk B."/>
            <person name="Jeske O."/>
            <person name="Meyerdierks A."/>
            <person name="Storesund J.E."/>
            <person name="Kallscheuer N."/>
            <person name="Luecker S."/>
            <person name="Lage O.M."/>
            <person name="Pohl T."/>
            <person name="Merkel B.J."/>
            <person name="Hornburger P."/>
            <person name="Mueller R.-W."/>
            <person name="Bruemmer F."/>
            <person name="Labrenz M."/>
            <person name="Spormann A.M."/>
            <person name="Op den Camp H."/>
            <person name="Overmann J."/>
            <person name="Amann R."/>
            <person name="Jetten M.S.M."/>
            <person name="Mascher T."/>
            <person name="Medema M.H."/>
            <person name="Devos D.P."/>
            <person name="Kaster A.-K."/>
            <person name="Ovreas L."/>
            <person name="Rohde M."/>
            <person name="Galperin M.Y."/>
            <person name="Jogler C."/>
        </authorList>
    </citation>
    <scope>NUCLEOTIDE SEQUENCE [LARGE SCALE GENOMIC DNA]</scope>
    <source>
        <strain evidence="5 6">CA12</strain>
    </source>
</reference>
<dbReference type="KEGG" id="acaf:CA12_10540"/>
<keyword evidence="1 5" id="KW-0645">Protease</keyword>
<dbReference type="Gene3D" id="2.40.10.120">
    <property type="match status" value="1"/>
</dbReference>
<gene>
    <name evidence="5" type="primary">degQ</name>
    <name evidence="5" type="ORF">CA12_10540</name>
</gene>
<feature type="domain" description="Thioredoxin" evidence="4">
    <location>
        <begin position="621"/>
        <end position="759"/>
    </location>
</feature>
<dbReference type="Gene3D" id="3.40.30.10">
    <property type="entry name" value="Glutaredoxin"/>
    <property type="match status" value="1"/>
</dbReference>
<dbReference type="Pfam" id="PF13365">
    <property type="entry name" value="Trypsin_2"/>
    <property type="match status" value="1"/>
</dbReference>
<dbReference type="InterPro" id="IPR000866">
    <property type="entry name" value="AhpC/TSA"/>
</dbReference>
<dbReference type="InterPro" id="IPR036249">
    <property type="entry name" value="Thioredoxin-like_sf"/>
</dbReference>
<dbReference type="EMBL" id="CP036265">
    <property type="protein sequence ID" value="QDT14974.1"/>
    <property type="molecule type" value="Genomic_DNA"/>
</dbReference>
<proteinExistence type="predicted"/>
<evidence type="ECO:0000256" key="1">
    <source>
        <dbReference type="ARBA" id="ARBA00022670"/>
    </source>
</evidence>
<dbReference type="InterPro" id="IPR013766">
    <property type="entry name" value="Thioredoxin_domain"/>
</dbReference>
<dbReference type="AlphaFoldDB" id="A0A517P6I5"/>
<evidence type="ECO:0000259" key="4">
    <source>
        <dbReference type="PROSITE" id="PS51352"/>
    </source>
</evidence>
<dbReference type="GO" id="GO:0006508">
    <property type="term" value="P:proteolysis"/>
    <property type="evidence" value="ECO:0007669"/>
    <property type="project" value="UniProtKB-KW"/>
</dbReference>
<evidence type="ECO:0000256" key="3">
    <source>
        <dbReference type="SAM" id="MobiDB-lite"/>
    </source>
</evidence>
<dbReference type="RefSeq" id="WP_145357819.1">
    <property type="nucleotide sequence ID" value="NZ_CP036265.1"/>
</dbReference>
<dbReference type="CDD" id="cd02966">
    <property type="entry name" value="TlpA_like_family"/>
    <property type="match status" value="1"/>
</dbReference>
<dbReference type="PANTHER" id="PTHR43343:SF3">
    <property type="entry name" value="PROTEASE DO-LIKE 8, CHLOROPLASTIC"/>
    <property type="match status" value="1"/>
</dbReference>
<accession>A0A517P6I5</accession>
<name>A0A517P6I5_9PLAN</name>
<keyword evidence="2 5" id="KW-0378">Hydrolase</keyword>
<dbReference type="GO" id="GO:0004252">
    <property type="term" value="F:serine-type endopeptidase activity"/>
    <property type="evidence" value="ECO:0007669"/>
    <property type="project" value="InterPro"/>
</dbReference>
<dbReference type="PRINTS" id="PR00834">
    <property type="entry name" value="PROTEASES2C"/>
</dbReference>
<dbReference type="InterPro" id="IPR051201">
    <property type="entry name" value="Chloro_Bact_Ser_Proteases"/>
</dbReference>
<keyword evidence="6" id="KW-1185">Reference proteome</keyword>
<dbReference type="GO" id="GO:0016491">
    <property type="term" value="F:oxidoreductase activity"/>
    <property type="evidence" value="ECO:0007669"/>
    <property type="project" value="InterPro"/>
</dbReference>
<dbReference type="GO" id="GO:0016209">
    <property type="term" value="F:antioxidant activity"/>
    <property type="evidence" value="ECO:0007669"/>
    <property type="project" value="InterPro"/>
</dbReference>
<dbReference type="Pfam" id="PF00578">
    <property type="entry name" value="AhpC-TSA"/>
    <property type="match status" value="1"/>
</dbReference>
<organism evidence="5 6">
    <name type="scientific">Alienimonas californiensis</name>
    <dbReference type="NCBI Taxonomy" id="2527989"/>
    <lineage>
        <taxon>Bacteria</taxon>
        <taxon>Pseudomonadati</taxon>
        <taxon>Planctomycetota</taxon>
        <taxon>Planctomycetia</taxon>
        <taxon>Planctomycetales</taxon>
        <taxon>Planctomycetaceae</taxon>
        <taxon>Alienimonas</taxon>
    </lineage>
</organism>
<dbReference type="OrthoDB" id="272786at2"/>
<evidence type="ECO:0000313" key="6">
    <source>
        <dbReference type="Proteomes" id="UP000318741"/>
    </source>
</evidence>
<evidence type="ECO:0000313" key="5">
    <source>
        <dbReference type="EMBL" id="QDT14974.1"/>
    </source>
</evidence>
<dbReference type="InterPro" id="IPR009003">
    <property type="entry name" value="Peptidase_S1_PA"/>
</dbReference>
<dbReference type="SUPFAM" id="SSF50494">
    <property type="entry name" value="Trypsin-like serine proteases"/>
    <property type="match status" value="1"/>
</dbReference>
<dbReference type="PROSITE" id="PS51352">
    <property type="entry name" value="THIOREDOXIN_2"/>
    <property type="match status" value="1"/>
</dbReference>